<dbReference type="InterPro" id="IPR008407">
    <property type="entry name" value="Brnchd-chn_aa_trnsp_AzlD"/>
</dbReference>
<proteinExistence type="predicted"/>
<keyword evidence="1" id="KW-0812">Transmembrane</keyword>
<feature type="transmembrane region" description="Helical" evidence="1">
    <location>
        <begin position="45"/>
        <end position="65"/>
    </location>
</feature>
<reference evidence="2 3" key="1">
    <citation type="submission" date="2016-10" db="EMBL/GenBank/DDBJ databases">
        <authorList>
            <person name="de Groot N.N."/>
        </authorList>
    </citation>
    <scope>NUCLEOTIDE SEQUENCE [LARGE SCALE GENOMIC DNA]</scope>
    <source>
        <strain evidence="2 3">DSM 3756</strain>
    </source>
</reference>
<sequence length="113" mass="11825">MATNYGPVEIAGVIAVIGVLTYACRLSFIALFGRLDEIPPVVEQVLRFVPAAVLAALVLPSFVTLDASGFAADKFIAGALAAGVAWKTEDVFATMVTGMGVLWVVRFLLPVGV</sequence>
<protein>
    <submittedName>
        <fullName evidence="2">Branched-chain amino acid transport protein</fullName>
    </submittedName>
</protein>
<name>A0A1H2THV9_HALVA</name>
<keyword evidence="1" id="KW-0472">Membrane</keyword>
<organism evidence="2 3">
    <name type="scientific">Haloarcula vallismortis</name>
    <name type="common">Halobacterium vallismortis</name>
    <dbReference type="NCBI Taxonomy" id="28442"/>
    <lineage>
        <taxon>Archaea</taxon>
        <taxon>Methanobacteriati</taxon>
        <taxon>Methanobacteriota</taxon>
        <taxon>Stenosarchaea group</taxon>
        <taxon>Halobacteria</taxon>
        <taxon>Halobacteriales</taxon>
        <taxon>Haloarculaceae</taxon>
        <taxon>Haloarcula</taxon>
    </lineage>
</organism>
<keyword evidence="1" id="KW-1133">Transmembrane helix</keyword>
<feature type="transmembrane region" description="Helical" evidence="1">
    <location>
        <begin position="91"/>
        <end position="109"/>
    </location>
</feature>
<feature type="transmembrane region" description="Helical" evidence="1">
    <location>
        <begin position="12"/>
        <end position="33"/>
    </location>
</feature>
<dbReference type="Proteomes" id="UP000182573">
    <property type="component" value="Unassembled WGS sequence"/>
</dbReference>
<dbReference type="AlphaFoldDB" id="A0A1H2THV9"/>
<evidence type="ECO:0000313" key="2">
    <source>
        <dbReference type="EMBL" id="SDW43501.1"/>
    </source>
</evidence>
<gene>
    <name evidence="2" type="ORF">SAMN05443574_103219</name>
</gene>
<dbReference type="STRING" id="28442.SAMN05443574_103219"/>
<dbReference type="RefSeq" id="WP_004515085.1">
    <property type="nucleotide sequence ID" value="NZ_FNOF01000003.1"/>
</dbReference>
<dbReference type="Pfam" id="PF05437">
    <property type="entry name" value="AzlD"/>
    <property type="match status" value="1"/>
</dbReference>
<evidence type="ECO:0000313" key="3">
    <source>
        <dbReference type="Proteomes" id="UP000182573"/>
    </source>
</evidence>
<accession>A0A1H2THV9</accession>
<evidence type="ECO:0000256" key="1">
    <source>
        <dbReference type="SAM" id="Phobius"/>
    </source>
</evidence>
<dbReference type="EMBL" id="FNOF01000003">
    <property type="protein sequence ID" value="SDW43501.1"/>
    <property type="molecule type" value="Genomic_DNA"/>
</dbReference>